<evidence type="ECO:0000256" key="1">
    <source>
        <dbReference type="SAM" id="MobiDB-lite"/>
    </source>
</evidence>
<feature type="compositionally biased region" description="Basic and acidic residues" evidence="1">
    <location>
        <begin position="467"/>
        <end position="478"/>
    </location>
</feature>
<protein>
    <recommendedName>
        <fullName evidence="2">DUF6697 domain-containing protein</fullName>
    </recommendedName>
</protein>
<comment type="caution">
    <text evidence="3">The sequence shown here is derived from an EMBL/GenBank/DDBJ whole genome shotgun (WGS) entry which is preliminary data.</text>
</comment>
<evidence type="ECO:0000259" key="2">
    <source>
        <dbReference type="Pfam" id="PF20411"/>
    </source>
</evidence>
<accession>A0A550CLM2</accession>
<feature type="compositionally biased region" description="Polar residues" evidence="1">
    <location>
        <begin position="302"/>
        <end position="314"/>
    </location>
</feature>
<feature type="domain" description="DUF6697" evidence="2">
    <location>
        <begin position="527"/>
        <end position="694"/>
    </location>
</feature>
<feature type="region of interest" description="Disordered" evidence="1">
    <location>
        <begin position="705"/>
        <end position="752"/>
    </location>
</feature>
<feature type="region of interest" description="Disordered" evidence="1">
    <location>
        <begin position="43"/>
        <end position="92"/>
    </location>
</feature>
<dbReference type="EMBL" id="VDMD01000004">
    <property type="protein sequence ID" value="TRM65705.1"/>
    <property type="molecule type" value="Genomic_DNA"/>
</dbReference>
<dbReference type="Proteomes" id="UP000320762">
    <property type="component" value="Unassembled WGS sequence"/>
</dbReference>
<evidence type="ECO:0000313" key="4">
    <source>
        <dbReference type="Proteomes" id="UP000320762"/>
    </source>
</evidence>
<proteinExistence type="predicted"/>
<reference evidence="3 4" key="1">
    <citation type="journal article" date="2019" name="New Phytol.">
        <title>Comparative genomics reveals unique wood-decay strategies and fruiting body development in the Schizophyllaceae.</title>
        <authorList>
            <person name="Almasi E."/>
            <person name="Sahu N."/>
            <person name="Krizsan K."/>
            <person name="Balint B."/>
            <person name="Kovacs G.M."/>
            <person name="Kiss B."/>
            <person name="Cseklye J."/>
            <person name="Drula E."/>
            <person name="Henrissat B."/>
            <person name="Nagy I."/>
            <person name="Chovatia M."/>
            <person name="Adam C."/>
            <person name="LaButti K."/>
            <person name="Lipzen A."/>
            <person name="Riley R."/>
            <person name="Grigoriev I.V."/>
            <person name="Nagy L.G."/>
        </authorList>
    </citation>
    <scope>NUCLEOTIDE SEQUENCE [LARGE SCALE GENOMIC DNA]</scope>
    <source>
        <strain evidence="3 4">NL-1724</strain>
    </source>
</reference>
<feature type="compositionally biased region" description="Polar residues" evidence="1">
    <location>
        <begin position="367"/>
        <end position="398"/>
    </location>
</feature>
<feature type="compositionally biased region" description="Polar residues" evidence="1">
    <location>
        <begin position="66"/>
        <end position="78"/>
    </location>
</feature>
<gene>
    <name evidence="3" type="ORF">BD626DRAFT_191035</name>
</gene>
<dbReference type="OrthoDB" id="2757553at2759"/>
<dbReference type="InterPro" id="IPR046520">
    <property type="entry name" value="DUF6697"/>
</dbReference>
<organism evidence="3 4">
    <name type="scientific">Schizophyllum amplum</name>
    <dbReference type="NCBI Taxonomy" id="97359"/>
    <lineage>
        <taxon>Eukaryota</taxon>
        <taxon>Fungi</taxon>
        <taxon>Dikarya</taxon>
        <taxon>Basidiomycota</taxon>
        <taxon>Agaricomycotina</taxon>
        <taxon>Agaricomycetes</taxon>
        <taxon>Agaricomycetidae</taxon>
        <taxon>Agaricales</taxon>
        <taxon>Schizophyllaceae</taxon>
        <taxon>Schizophyllum</taxon>
    </lineage>
</organism>
<dbReference type="Pfam" id="PF20411">
    <property type="entry name" value="DUF6697"/>
    <property type="match status" value="1"/>
</dbReference>
<evidence type="ECO:0000313" key="3">
    <source>
        <dbReference type="EMBL" id="TRM65705.1"/>
    </source>
</evidence>
<feature type="region of interest" description="Disordered" evidence="1">
    <location>
        <begin position="264"/>
        <end position="488"/>
    </location>
</feature>
<feature type="compositionally biased region" description="Polar residues" evidence="1">
    <location>
        <begin position="324"/>
        <end position="339"/>
    </location>
</feature>
<keyword evidence="4" id="KW-1185">Reference proteome</keyword>
<feature type="compositionally biased region" description="Acidic residues" evidence="1">
    <location>
        <begin position="421"/>
        <end position="440"/>
    </location>
</feature>
<sequence>MATAADPASGTAPLHLQTVTLLIQNLTQDADKVKRENEKLRWELESVRKGQAAQDSGNEPPFARGASQQAGHTSNDAGDTTHHPAGPSTFPADSARLLALGRAQQRGHDEYEEMKRELEEYKQKYHRELHANEERIQRVVKLDAERVRLEDDGKRLRAETEGLRDQLREMEAMRRKNEDMNKTIEKLTREKEALVFQLAVSQQQVEDLAHLTDASLRQRLFEAEDEKERLRQEMHAKDMQMHSKETQLKQLRERIETMQQAVHRRRDSMSSAASVRHRSQPPVGRVPVPDTANAPPVPAMPSGSQSMSANSRTVSMAARPASMTVASPSANTQASNTHRQGMPRPSSMSAIPAEVTPRRASHRPTKSQHSPGTSKASPAGTSKTSPGTSKHTLATSGRPSHARPLAELLGINKDKERSVKEEDEVIELDSELSDMEEDETETGKGKGKEAGPSAQAGTGKGVQAESGKGKQREVENAKGKRAQRGLTSLMPEDAPQDVMVEARRQALEEHPEIVVKLSEETMQRNAFSRTQLQSALGGNKQALIARIAADRLGEKKVAEKHGVRVYLCPGRELNPWVPDAPGRHGYMFVGLGLDEGTFEQQERCPLFVTVAAQRCVYMGTYEAQRVCPLSTQEWQGMGDEFKDAYARVTAKKTPGMSLGDAKRIRADYDGGKLHVPCVRLVCVGFEYGLVEDILGALQLQLRTPPATPVVTPSAKAAGKRRREQAEDDDAYQGDVGEPATPLPLRKSPRRHK</sequence>
<dbReference type="STRING" id="97359.A0A550CLM2"/>
<name>A0A550CLM2_9AGAR</name>
<dbReference type="AlphaFoldDB" id="A0A550CLM2"/>